<sequence>MYDSYLKSPFGDTLVPIWSLRNSISWCSILGSPRSIPATAERYQEEPPHLLHRTISEDILKDLDYTRNAVWYLPAEHWLGYIPTQALSAPMEDPIRLLFERGPIRLRERTTEVYGLDEDFPDEPRNAFVGYWLNRPWVDWMINCGRQLYRIAMALVADSDFYGEIPGSRVNGDTPAHMDESELYFTYDYEDEAQLVAVRARRQFLTIKPGWETALSFEDQGFLTSLFLRDRPKTGMLINLSRDFHEVNLPHLANNNVPFHYVWTSKEESTGRFIKLSPEYYQDIARFQDTHSGRAPDIEELPSYDFFKEDMLRYDWFLQDLRAGLVGEEKYDFDSNWDYFVVDFQLYGARPIHDPTVIRTYARNFKCRVSGGHNTRTACTSYRQNPRTTIESFEEGAQSFSRRLNWTGNPFEEYHGPSSGQDATSELVTIVREQVKNKWAPRIGRTYNSFNGRVDVVASVNGTGLLRHPPRSAPVSGSRMQLLGLRATQSSEGVRGQPTRPSLRERIGRESRDADIPMSPTRRSESSGDVRIHSRWAREMVNINLPPLRRRSSRSLSPVRTTLLSRFDSEVRARSRSLSSERQEDHHSVTYDRSIIPGSERSMNSDRSGFASEYASLSSEIQDSQTVNRDHEAAAESELPMVEPEIVFPSTSNLAAVRQLTFASRLEAVNTIYDWATTVTDFEPKIGEYQSTEWNGLWTELSVLVCKDERSWMRLKFYALCSDCTDMTGLLDFAIRFGIPFQLCIKLSEVHAFRTEKLSLIAREINGAPYTPGFEDATLEYKSGGASLYKNYLANVAALLDRPEAVAFIAKGGILRFLAEKYCPGLIKRFKAGPSLQVTEFQRGEQMILTLNNSDDYYTVDEVTDGQINILLGHVRTGHANTELYLWPRPELLEQFCDHMKGYMSNSMHQYLERMWKSVHVEKNYEWRTNSKWKAYLRRGNKGRFAPKVIPSTEDFEKGKRLFARAFPIKWDCIALRDVVLPEVFDPISHRD</sequence>
<proteinExistence type="predicted"/>
<feature type="region of interest" description="Disordered" evidence="1">
    <location>
        <begin position="488"/>
        <end position="529"/>
    </location>
</feature>
<comment type="caution">
    <text evidence="2">The sequence shown here is derived from an EMBL/GenBank/DDBJ whole genome shotgun (WGS) entry which is preliminary data.</text>
</comment>
<protein>
    <submittedName>
        <fullName evidence="2">Uncharacterized protein</fullName>
    </submittedName>
</protein>
<dbReference type="Proteomes" id="UP001219525">
    <property type="component" value="Unassembled WGS sequence"/>
</dbReference>
<organism evidence="2 3">
    <name type="scientific">Mycena pura</name>
    <dbReference type="NCBI Taxonomy" id="153505"/>
    <lineage>
        <taxon>Eukaryota</taxon>
        <taxon>Fungi</taxon>
        <taxon>Dikarya</taxon>
        <taxon>Basidiomycota</taxon>
        <taxon>Agaricomycotina</taxon>
        <taxon>Agaricomycetes</taxon>
        <taxon>Agaricomycetidae</taxon>
        <taxon>Agaricales</taxon>
        <taxon>Marasmiineae</taxon>
        <taxon>Mycenaceae</taxon>
        <taxon>Mycena</taxon>
    </lineage>
</organism>
<evidence type="ECO:0000256" key="1">
    <source>
        <dbReference type="SAM" id="MobiDB-lite"/>
    </source>
</evidence>
<feature type="compositionally biased region" description="Basic and acidic residues" evidence="1">
    <location>
        <begin position="502"/>
        <end position="515"/>
    </location>
</feature>
<dbReference type="EMBL" id="JARJCW010000018">
    <property type="protein sequence ID" value="KAJ7215078.1"/>
    <property type="molecule type" value="Genomic_DNA"/>
</dbReference>
<gene>
    <name evidence="2" type="ORF">GGX14DRAFT_392333</name>
</gene>
<evidence type="ECO:0000313" key="2">
    <source>
        <dbReference type="EMBL" id="KAJ7215078.1"/>
    </source>
</evidence>
<accession>A0AAD6VNL1</accession>
<keyword evidence="3" id="KW-1185">Reference proteome</keyword>
<reference evidence="2" key="1">
    <citation type="submission" date="2023-03" db="EMBL/GenBank/DDBJ databases">
        <title>Massive genome expansion in bonnet fungi (Mycena s.s.) driven by repeated elements and novel gene families across ecological guilds.</title>
        <authorList>
            <consortium name="Lawrence Berkeley National Laboratory"/>
            <person name="Harder C.B."/>
            <person name="Miyauchi S."/>
            <person name="Viragh M."/>
            <person name="Kuo A."/>
            <person name="Thoen E."/>
            <person name="Andreopoulos B."/>
            <person name="Lu D."/>
            <person name="Skrede I."/>
            <person name="Drula E."/>
            <person name="Henrissat B."/>
            <person name="Morin E."/>
            <person name="Kohler A."/>
            <person name="Barry K."/>
            <person name="LaButti K."/>
            <person name="Morin E."/>
            <person name="Salamov A."/>
            <person name="Lipzen A."/>
            <person name="Mereny Z."/>
            <person name="Hegedus B."/>
            <person name="Baldrian P."/>
            <person name="Stursova M."/>
            <person name="Weitz H."/>
            <person name="Taylor A."/>
            <person name="Grigoriev I.V."/>
            <person name="Nagy L.G."/>
            <person name="Martin F."/>
            <person name="Kauserud H."/>
        </authorList>
    </citation>
    <scope>NUCLEOTIDE SEQUENCE</scope>
    <source>
        <strain evidence="2">9144</strain>
    </source>
</reference>
<name>A0AAD6VNL1_9AGAR</name>
<dbReference type="AlphaFoldDB" id="A0AAD6VNL1"/>
<evidence type="ECO:0000313" key="3">
    <source>
        <dbReference type="Proteomes" id="UP001219525"/>
    </source>
</evidence>